<gene>
    <name evidence="1" type="ORF">Moror_10752</name>
</gene>
<reference evidence="1 2" key="1">
    <citation type="journal article" date="2014" name="BMC Genomics">
        <title>Genome and secretome analysis of the hemibiotrophic fungal pathogen, Moniliophthora roreri, which causes frosty pod rot disease of cacao: mechanisms of the biotrophic and necrotrophic phases.</title>
        <authorList>
            <person name="Meinhardt L.W."/>
            <person name="Costa G.G.L."/>
            <person name="Thomazella D.P.T."/>
            <person name="Teixeira P.J.P.L."/>
            <person name="Carazzolle M.F."/>
            <person name="Schuster S.C."/>
            <person name="Carlson J.E."/>
            <person name="Guiltinan M.J."/>
            <person name="Mieczkowski P."/>
            <person name="Farmer A."/>
            <person name="Ramaraj T."/>
            <person name="Crozier J."/>
            <person name="Davis R.E."/>
            <person name="Shao J."/>
            <person name="Melnick R.L."/>
            <person name="Pereira G.A.G."/>
            <person name="Bailey B.A."/>
        </authorList>
    </citation>
    <scope>NUCLEOTIDE SEQUENCE [LARGE SCALE GENOMIC DNA]</scope>
    <source>
        <strain evidence="1 2">MCA 2997</strain>
    </source>
</reference>
<feature type="non-terminal residue" evidence="1">
    <location>
        <position position="1"/>
    </location>
</feature>
<comment type="caution">
    <text evidence="1">The sequence shown here is derived from an EMBL/GenBank/DDBJ whole genome shotgun (WGS) entry which is preliminary data.</text>
</comment>
<sequence length="113" mass="12697">IDSNFELIPETLQMDERKLDFIGFKTLDIINMSSFRSKCGEYGDMVLNGLLDNLAISESGPIKVQMDVVPPGQNDRSIRFTASLKTGSIHAHNHLELLRSFLNLKDAGRTFLQ</sequence>
<proteinExistence type="predicted"/>
<keyword evidence="2" id="KW-1185">Reference proteome</keyword>
<evidence type="ECO:0000313" key="2">
    <source>
        <dbReference type="Proteomes" id="UP000017559"/>
    </source>
</evidence>
<accession>V2Y8S7</accession>
<dbReference type="HOGENOM" id="CLU_2139427_0_0_1"/>
<organism evidence="1 2">
    <name type="scientific">Moniliophthora roreri (strain MCA 2997)</name>
    <name type="common">Cocoa frosty pod rot fungus</name>
    <name type="synonym">Crinipellis roreri</name>
    <dbReference type="NCBI Taxonomy" id="1381753"/>
    <lineage>
        <taxon>Eukaryota</taxon>
        <taxon>Fungi</taxon>
        <taxon>Dikarya</taxon>
        <taxon>Basidiomycota</taxon>
        <taxon>Agaricomycotina</taxon>
        <taxon>Agaricomycetes</taxon>
        <taxon>Agaricomycetidae</taxon>
        <taxon>Agaricales</taxon>
        <taxon>Marasmiineae</taxon>
        <taxon>Marasmiaceae</taxon>
        <taxon>Moniliophthora</taxon>
    </lineage>
</organism>
<dbReference type="EMBL" id="AWSO01000706">
    <property type="protein sequence ID" value="ESK88074.1"/>
    <property type="molecule type" value="Genomic_DNA"/>
</dbReference>
<evidence type="ECO:0000313" key="1">
    <source>
        <dbReference type="EMBL" id="ESK88074.1"/>
    </source>
</evidence>
<dbReference type="AlphaFoldDB" id="V2Y8S7"/>
<dbReference type="KEGG" id="mrr:Moror_10752"/>
<protein>
    <submittedName>
        <fullName evidence="1">Uncharacterized protein</fullName>
    </submittedName>
</protein>
<dbReference type="Proteomes" id="UP000017559">
    <property type="component" value="Unassembled WGS sequence"/>
</dbReference>
<name>V2Y8S7_MONRO</name>